<accession>A0ABR6MP52</accession>
<reference evidence="2 3" key="1">
    <citation type="submission" date="2020-08" db="EMBL/GenBank/DDBJ databases">
        <title>Genomic Encyclopedia of Type Strains, Phase IV (KMG-IV): sequencing the most valuable type-strain genomes for metagenomic binning, comparative biology and taxonomic classification.</title>
        <authorList>
            <person name="Goeker M."/>
        </authorList>
    </citation>
    <scope>NUCLEOTIDE SEQUENCE [LARGE SCALE GENOMIC DNA]</scope>
    <source>
        <strain evidence="2 3">DSM 105434</strain>
    </source>
</reference>
<sequence>MTPLTIGKLRGLQRLATREGLLVMRALDHRGSIQRMMGPRHPESGDAARLTGYKLDLTRALAPVSVWGGAGHRGGSAAGEHGPTGRHGGHRVQRRPRGAAHHVPPGLEGAADPPDGRGRRQAAGVLPPGPGERRSASAGGDGRAHRRLPGGGPARPGRARRLPRRTARRGPGGCLPDVRPNRWSAAPRTFPRWAWTCSGWSFPPTRASCRTRTACARCPAPRESCCRTACPSRCSLARWGPRLRPGRAAAGRPVWREALGLGMSGRAGMGSAPWGASPAAS</sequence>
<gene>
    <name evidence="2" type="ORF">HNQ10_000533</name>
</gene>
<evidence type="ECO:0000256" key="1">
    <source>
        <dbReference type="SAM" id="MobiDB-lite"/>
    </source>
</evidence>
<dbReference type="InterPro" id="IPR013785">
    <property type="entry name" value="Aldolase_TIM"/>
</dbReference>
<evidence type="ECO:0000313" key="2">
    <source>
        <dbReference type="EMBL" id="MBB5293720.1"/>
    </source>
</evidence>
<feature type="compositionally biased region" description="Basic residues" evidence="1">
    <location>
        <begin position="157"/>
        <end position="168"/>
    </location>
</feature>
<feature type="compositionally biased region" description="Basic residues" evidence="1">
    <location>
        <begin position="87"/>
        <end position="100"/>
    </location>
</feature>
<dbReference type="EMBL" id="JACHFV010000002">
    <property type="protein sequence ID" value="MBB5293720.1"/>
    <property type="molecule type" value="Genomic_DNA"/>
</dbReference>
<protein>
    <submittedName>
        <fullName evidence="2">Uncharacterized protein</fullName>
    </submittedName>
</protein>
<comment type="caution">
    <text evidence="2">The sequence shown here is derived from an EMBL/GenBank/DDBJ whole genome shotgun (WGS) entry which is preliminary data.</text>
</comment>
<dbReference type="Gene3D" id="3.20.20.70">
    <property type="entry name" value="Aldolase class I"/>
    <property type="match status" value="1"/>
</dbReference>
<dbReference type="Proteomes" id="UP000536909">
    <property type="component" value="Unassembled WGS sequence"/>
</dbReference>
<organism evidence="2 3">
    <name type="scientific">Deinococcus metallilatus</name>
    <dbReference type="NCBI Taxonomy" id="1211322"/>
    <lineage>
        <taxon>Bacteria</taxon>
        <taxon>Thermotogati</taxon>
        <taxon>Deinococcota</taxon>
        <taxon>Deinococci</taxon>
        <taxon>Deinococcales</taxon>
        <taxon>Deinococcaceae</taxon>
        <taxon>Deinococcus</taxon>
    </lineage>
</organism>
<feature type="region of interest" description="Disordered" evidence="1">
    <location>
        <begin position="71"/>
        <end position="182"/>
    </location>
</feature>
<proteinExistence type="predicted"/>
<keyword evidence="3" id="KW-1185">Reference proteome</keyword>
<name>A0ABR6MP52_9DEIO</name>
<evidence type="ECO:0000313" key="3">
    <source>
        <dbReference type="Proteomes" id="UP000536909"/>
    </source>
</evidence>